<dbReference type="Proteomes" id="UP001488805">
    <property type="component" value="Unassembled WGS sequence"/>
</dbReference>
<dbReference type="EMBL" id="JBCEZU010000434">
    <property type="protein sequence ID" value="KAK9519958.1"/>
    <property type="molecule type" value="Genomic_DNA"/>
</dbReference>
<proteinExistence type="predicted"/>
<organism evidence="2 3">
    <name type="scientific">Zoarces viviparus</name>
    <name type="common">Viviparous eelpout</name>
    <name type="synonym">Blennius viviparus</name>
    <dbReference type="NCBI Taxonomy" id="48416"/>
    <lineage>
        <taxon>Eukaryota</taxon>
        <taxon>Metazoa</taxon>
        <taxon>Chordata</taxon>
        <taxon>Craniata</taxon>
        <taxon>Vertebrata</taxon>
        <taxon>Euteleostomi</taxon>
        <taxon>Actinopterygii</taxon>
        <taxon>Neopterygii</taxon>
        <taxon>Teleostei</taxon>
        <taxon>Neoteleostei</taxon>
        <taxon>Acanthomorphata</taxon>
        <taxon>Eupercaria</taxon>
        <taxon>Perciformes</taxon>
        <taxon>Cottioidei</taxon>
        <taxon>Zoarcales</taxon>
        <taxon>Zoarcidae</taxon>
        <taxon>Zoarcinae</taxon>
        <taxon>Zoarces</taxon>
    </lineage>
</organism>
<reference evidence="2 3" key="1">
    <citation type="journal article" date="2024" name="Genome Biol. Evol.">
        <title>Chromosome-level genome assembly of the viviparous eelpout Zoarces viviparus.</title>
        <authorList>
            <person name="Fuhrmann N."/>
            <person name="Brasseur M.V."/>
            <person name="Bakowski C.E."/>
            <person name="Podsiadlowski L."/>
            <person name="Prost S."/>
            <person name="Krehenwinkel H."/>
            <person name="Mayer C."/>
        </authorList>
    </citation>
    <scope>NUCLEOTIDE SEQUENCE [LARGE SCALE GENOMIC DNA]</scope>
    <source>
        <strain evidence="2">NO-MEL_2022_Ind0_liver</strain>
    </source>
</reference>
<keyword evidence="3" id="KW-1185">Reference proteome</keyword>
<name>A0AAW1EBJ9_ZOAVI</name>
<sequence length="71" mass="8060">MADMKQELQNNALEEASVHPTREKCEEEGWEHLDPEPRRRNSADDHGETPCCARDERSAYIASANEGMGCR</sequence>
<feature type="compositionally biased region" description="Basic and acidic residues" evidence="1">
    <location>
        <begin position="16"/>
        <end position="51"/>
    </location>
</feature>
<feature type="region of interest" description="Disordered" evidence="1">
    <location>
        <begin position="1"/>
        <end position="51"/>
    </location>
</feature>
<accession>A0AAW1EBJ9</accession>
<protein>
    <submittedName>
        <fullName evidence="2">Uncharacterized protein</fullName>
    </submittedName>
</protein>
<evidence type="ECO:0000313" key="2">
    <source>
        <dbReference type="EMBL" id="KAK9519958.1"/>
    </source>
</evidence>
<comment type="caution">
    <text evidence="2">The sequence shown here is derived from an EMBL/GenBank/DDBJ whole genome shotgun (WGS) entry which is preliminary data.</text>
</comment>
<evidence type="ECO:0000256" key="1">
    <source>
        <dbReference type="SAM" id="MobiDB-lite"/>
    </source>
</evidence>
<dbReference type="AlphaFoldDB" id="A0AAW1EBJ9"/>
<gene>
    <name evidence="2" type="ORF">VZT92_022649</name>
</gene>
<evidence type="ECO:0000313" key="3">
    <source>
        <dbReference type="Proteomes" id="UP001488805"/>
    </source>
</evidence>